<name>A0A1R4K143_9MICO</name>
<keyword evidence="3 7" id="KW-0812">Transmembrane</keyword>
<accession>A0A1R4K143</accession>
<evidence type="ECO:0000256" key="7">
    <source>
        <dbReference type="SAM" id="Phobius"/>
    </source>
</evidence>
<feature type="transmembrane region" description="Helical" evidence="7">
    <location>
        <begin position="24"/>
        <end position="45"/>
    </location>
</feature>
<dbReference type="InterPro" id="IPR007267">
    <property type="entry name" value="GtrA_DPMS_TM"/>
</dbReference>
<evidence type="ECO:0000256" key="4">
    <source>
        <dbReference type="ARBA" id="ARBA00022989"/>
    </source>
</evidence>
<feature type="compositionally biased region" description="Low complexity" evidence="6">
    <location>
        <begin position="182"/>
        <end position="196"/>
    </location>
</feature>
<keyword evidence="10" id="KW-1185">Reference proteome</keyword>
<evidence type="ECO:0000256" key="6">
    <source>
        <dbReference type="SAM" id="MobiDB-lite"/>
    </source>
</evidence>
<evidence type="ECO:0000256" key="2">
    <source>
        <dbReference type="ARBA" id="ARBA00009399"/>
    </source>
</evidence>
<feature type="transmembrane region" description="Helical" evidence="7">
    <location>
        <begin position="60"/>
        <end position="77"/>
    </location>
</feature>
<comment type="similarity">
    <text evidence="2">Belongs to the GtrA family.</text>
</comment>
<sequence length="202" mass="21394">MTPPPIDGTPSRLRRRIRHLSASLAKFLVVGGVGFVVDVTLFNLLRLGVFGTDVPWQSPLGAKTISVSVAIVLNWLGNRSWTFRRGRAGGGPGRMTVGTEFVQVVLVSLGGMAITLGCLWVSHYVLGFTSIVADNIASNVVGLGLGTAFRFALLRTWVYRDRTPTEDRGRAAARPTGPGSVLTPTAPATGGVATLTGEDRHA</sequence>
<evidence type="ECO:0000259" key="8">
    <source>
        <dbReference type="Pfam" id="PF04138"/>
    </source>
</evidence>
<proteinExistence type="inferred from homology"/>
<dbReference type="PANTHER" id="PTHR38459:SF1">
    <property type="entry name" value="PROPHAGE BACTOPRENOL-LINKED GLUCOSE TRANSLOCASE HOMOLOG"/>
    <property type="match status" value="1"/>
</dbReference>
<keyword evidence="5 7" id="KW-0472">Membrane</keyword>
<evidence type="ECO:0000256" key="1">
    <source>
        <dbReference type="ARBA" id="ARBA00004141"/>
    </source>
</evidence>
<organism evidence="9 10">
    <name type="scientific">Mycetocola reblochoni REB411</name>
    <dbReference type="NCBI Taxonomy" id="1255698"/>
    <lineage>
        <taxon>Bacteria</taxon>
        <taxon>Bacillati</taxon>
        <taxon>Actinomycetota</taxon>
        <taxon>Actinomycetes</taxon>
        <taxon>Micrococcales</taxon>
        <taxon>Microbacteriaceae</taxon>
        <taxon>Mycetocola</taxon>
    </lineage>
</organism>
<dbReference type="Pfam" id="PF04138">
    <property type="entry name" value="GtrA_DPMS_TM"/>
    <property type="match status" value="1"/>
</dbReference>
<protein>
    <submittedName>
        <fullName evidence="9">Putative integral membrane protein</fullName>
    </submittedName>
</protein>
<evidence type="ECO:0000313" key="9">
    <source>
        <dbReference type="EMBL" id="SJN37785.1"/>
    </source>
</evidence>
<keyword evidence="4 7" id="KW-1133">Transmembrane helix</keyword>
<evidence type="ECO:0000313" key="10">
    <source>
        <dbReference type="Proteomes" id="UP000196778"/>
    </source>
</evidence>
<gene>
    <name evidence="9" type="ORF">FM119_10610</name>
</gene>
<reference evidence="10" key="1">
    <citation type="submission" date="2017-02" db="EMBL/GenBank/DDBJ databases">
        <authorList>
            <person name="Dridi B."/>
        </authorList>
    </citation>
    <scope>NUCLEOTIDE SEQUENCE [LARGE SCALE GENOMIC DNA]</scope>
    <source>
        <strain evidence="10">EB411</strain>
    </source>
</reference>
<dbReference type="GO" id="GO:0000271">
    <property type="term" value="P:polysaccharide biosynthetic process"/>
    <property type="evidence" value="ECO:0007669"/>
    <property type="project" value="InterPro"/>
</dbReference>
<dbReference type="GO" id="GO:0005886">
    <property type="term" value="C:plasma membrane"/>
    <property type="evidence" value="ECO:0007669"/>
    <property type="project" value="TreeGrafter"/>
</dbReference>
<feature type="region of interest" description="Disordered" evidence="6">
    <location>
        <begin position="165"/>
        <end position="202"/>
    </location>
</feature>
<dbReference type="RefSeq" id="WP_245827447.1">
    <property type="nucleotide sequence ID" value="NZ_FUKR01000058.1"/>
</dbReference>
<evidence type="ECO:0000256" key="5">
    <source>
        <dbReference type="ARBA" id="ARBA00023136"/>
    </source>
</evidence>
<comment type="subcellular location">
    <subcellularLocation>
        <location evidence="1">Membrane</location>
        <topology evidence="1">Multi-pass membrane protein</topology>
    </subcellularLocation>
</comment>
<feature type="domain" description="GtrA/DPMS transmembrane" evidence="8">
    <location>
        <begin position="26"/>
        <end position="158"/>
    </location>
</feature>
<dbReference type="AlphaFoldDB" id="A0A1R4K143"/>
<feature type="transmembrane region" description="Helical" evidence="7">
    <location>
        <begin position="104"/>
        <end position="124"/>
    </location>
</feature>
<dbReference type="PANTHER" id="PTHR38459">
    <property type="entry name" value="PROPHAGE BACTOPRENOL-LINKED GLUCOSE TRANSLOCASE HOMOLOG"/>
    <property type="match status" value="1"/>
</dbReference>
<dbReference type="InterPro" id="IPR051401">
    <property type="entry name" value="GtrA_CellWall_Glycosyl"/>
</dbReference>
<feature type="transmembrane region" description="Helical" evidence="7">
    <location>
        <begin position="136"/>
        <end position="153"/>
    </location>
</feature>
<dbReference type="Proteomes" id="UP000196778">
    <property type="component" value="Unassembled WGS sequence"/>
</dbReference>
<evidence type="ECO:0000256" key="3">
    <source>
        <dbReference type="ARBA" id="ARBA00022692"/>
    </source>
</evidence>
<dbReference type="EMBL" id="FUKR01000058">
    <property type="protein sequence ID" value="SJN37785.1"/>
    <property type="molecule type" value="Genomic_DNA"/>
</dbReference>